<proteinExistence type="inferred from homology"/>
<feature type="transmembrane region" description="Helical" evidence="9">
    <location>
        <begin position="539"/>
        <end position="560"/>
    </location>
</feature>
<sequence>MGASRLEQTNALFRKNLVIQRRACKTNCCLIMFPLLFCSVIGGLQIAINRASASSRGEDGGATPATHLDCSCSNVSVDENAMGGIECPYAYAYQCPLPRAPKQPPFLKIPFAKYRAVQDGLFPYTDLPDASCRVDESCAATFLVTGSNHSFVESVIDNIFPAQNSSVNLSADISALSDFVLADYGGSFLQNKCFPNLTLSYPVQHGNRTVSQDVQCTEGLVLWRDSSRLINDELYGGYYQGNNNHKFDAIAAAYDFLSSDQSNFNLAISYNSTKNYDFYDESDQSVPVLNNQAGPVQTANSDQVPRLANMASNAYLHLKGNGLKMSFEFVKDMPRAALPAVHNDQFDLAPYIGQLPFVWTMELLFPVILTNLVYERQNKLRIMMKMHGLGDLPYWTISYFYFLLLSLLYVLSFMLFGSALGLTFFRQNNYGVQFVFFFAYMNLQISFAFLMTTYFSSVRTATVTGYLYIFVSGLLSQFIFRYYVEDANLSRSWITLMELLPAFSLYRIVYEFSRFEWLGNYMAFSGIQWTDMTNPENGLAGVLTIMVLEWFVFLLFTFYLDRFCSFKDGMRKAAVFVRSRINGNHVETAQQQNIQLQEFRASVEMERTDVIKEREIVGHISEESRRSYSVICDNLEKVYRGKDGNANKIAVRGISISMSRGQCFGVLGPNGAGKTTMINMLTGFCKPTSGTAYIEGMDIRFDMDRIYTGIGVCPQDDLLWENLTGREHLLFYGRLKKLKGAALVEAIEQSLRSMHLLAGGVPDKLVGKYSGGMKRRLSVAISLIGDPKVVYMDEPSSGLDPASRKNLWKAVKSAKQDRTIILTTHSMEEADVLCDRIGIIANGSLQCIGSSKELKDRYGGSCVLTVTTPAGEEEEEEVERLVQSISPAANRVYRVSGTQKFEMPKQGMKISVVFGAMEQAKSSLHILAWGLADTTLEDVFVRVAKQSDMSTVT</sequence>
<dbReference type="FunFam" id="3.40.50.300:FF:000665">
    <property type="entry name" value="ABC transporter A family member 2"/>
    <property type="match status" value="1"/>
</dbReference>
<keyword evidence="8 9" id="KW-0472">Membrane</keyword>
<dbReference type="Pfam" id="PF24526">
    <property type="entry name" value="ABCA12_C"/>
    <property type="match status" value="1"/>
</dbReference>
<name>A0A921R2U4_SORBI</name>
<keyword evidence="4 9" id="KW-0812">Transmembrane</keyword>
<feature type="transmembrane region" description="Helical" evidence="9">
    <location>
        <begin position="394"/>
        <end position="422"/>
    </location>
</feature>
<dbReference type="Proteomes" id="UP000807115">
    <property type="component" value="Chromosome 4"/>
</dbReference>
<evidence type="ECO:0000256" key="6">
    <source>
        <dbReference type="ARBA" id="ARBA00022840"/>
    </source>
</evidence>
<organism evidence="11 12">
    <name type="scientific">Sorghum bicolor</name>
    <name type="common">Sorghum</name>
    <name type="synonym">Sorghum vulgare</name>
    <dbReference type="NCBI Taxonomy" id="4558"/>
    <lineage>
        <taxon>Eukaryota</taxon>
        <taxon>Viridiplantae</taxon>
        <taxon>Streptophyta</taxon>
        <taxon>Embryophyta</taxon>
        <taxon>Tracheophyta</taxon>
        <taxon>Spermatophyta</taxon>
        <taxon>Magnoliopsida</taxon>
        <taxon>Liliopsida</taxon>
        <taxon>Poales</taxon>
        <taxon>Poaceae</taxon>
        <taxon>PACMAD clade</taxon>
        <taxon>Panicoideae</taxon>
        <taxon>Andropogonodae</taxon>
        <taxon>Andropogoneae</taxon>
        <taxon>Sorghinae</taxon>
        <taxon>Sorghum</taxon>
    </lineage>
</organism>
<evidence type="ECO:0000256" key="3">
    <source>
        <dbReference type="ARBA" id="ARBA00022448"/>
    </source>
</evidence>
<evidence type="ECO:0000259" key="10">
    <source>
        <dbReference type="PROSITE" id="PS50893"/>
    </source>
</evidence>
<dbReference type="SMART" id="SM00382">
    <property type="entry name" value="AAA"/>
    <property type="match status" value="1"/>
</dbReference>
<evidence type="ECO:0000256" key="2">
    <source>
        <dbReference type="ARBA" id="ARBA00008526"/>
    </source>
</evidence>
<dbReference type="EMBL" id="CM027683">
    <property type="protein sequence ID" value="KAG0532306.1"/>
    <property type="molecule type" value="Genomic_DNA"/>
</dbReference>
<dbReference type="InterPro" id="IPR013525">
    <property type="entry name" value="ABC2_TM"/>
</dbReference>
<dbReference type="GO" id="GO:0140359">
    <property type="term" value="F:ABC-type transporter activity"/>
    <property type="evidence" value="ECO:0007669"/>
    <property type="project" value="InterPro"/>
</dbReference>
<evidence type="ECO:0000256" key="5">
    <source>
        <dbReference type="ARBA" id="ARBA00022741"/>
    </source>
</evidence>
<dbReference type="GO" id="GO:0016887">
    <property type="term" value="F:ATP hydrolysis activity"/>
    <property type="evidence" value="ECO:0007669"/>
    <property type="project" value="InterPro"/>
</dbReference>
<dbReference type="PANTHER" id="PTHR19229:SF127">
    <property type="entry name" value="ABC TRANSPORTER DOMAIN-CONTAINING PROTEIN"/>
    <property type="match status" value="1"/>
</dbReference>
<comment type="similarity">
    <text evidence="2">Belongs to the ABC transporter superfamily. ABCA family. CPR flippase (TC 3.A.1.211) subfamily.</text>
</comment>
<keyword evidence="7 9" id="KW-1133">Transmembrane helix</keyword>
<evidence type="ECO:0000313" key="11">
    <source>
        <dbReference type="EMBL" id="KAG0532306.1"/>
    </source>
</evidence>
<reference evidence="11" key="2">
    <citation type="submission" date="2020-10" db="EMBL/GenBank/DDBJ databases">
        <authorList>
            <person name="Cooper E.A."/>
            <person name="Brenton Z.W."/>
            <person name="Flinn B.S."/>
            <person name="Jenkins J."/>
            <person name="Shu S."/>
            <person name="Flowers D."/>
            <person name="Luo F."/>
            <person name="Wang Y."/>
            <person name="Xia P."/>
            <person name="Barry K."/>
            <person name="Daum C."/>
            <person name="Lipzen A."/>
            <person name="Yoshinaga Y."/>
            <person name="Schmutz J."/>
            <person name="Saski C."/>
            <person name="Vermerris W."/>
            <person name="Kresovich S."/>
        </authorList>
    </citation>
    <scope>NUCLEOTIDE SEQUENCE</scope>
</reference>
<dbReference type="PROSITE" id="PS00211">
    <property type="entry name" value="ABC_TRANSPORTER_1"/>
    <property type="match status" value="1"/>
</dbReference>
<feature type="transmembrane region" description="Helical" evidence="9">
    <location>
        <begin position="28"/>
        <end position="48"/>
    </location>
</feature>
<dbReference type="CDD" id="cd03263">
    <property type="entry name" value="ABC_subfamily_A"/>
    <property type="match status" value="1"/>
</dbReference>
<keyword evidence="5" id="KW-0547">Nucleotide-binding</keyword>
<dbReference type="InterPro" id="IPR003593">
    <property type="entry name" value="AAA+_ATPase"/>
</dbReference>
<dbReference type="GO" id="GO:0016020">
    <property type="term" value="C:membrane"/>
    <property type="evidence" value="ECO:0007669"/>
    <property type="project" value="UniProtKB-SubCell"/>
</dbReference>
<evidence type="ECO:0000256" key="1">
    <source>
        <dbReference type="ARBA" id="ARBA00004141"/>
    </source>
</evidence>
<keyword evidence="3" id="KW-0813">Transport</keyword>
<evidence type="ECO:0000256" key="8">
    <source>
        <dbReference type="ARBA" id="ARBA00023136"/>
    </source>
</evidence>
<dbReference type="InterPro" id="IPR027417">
    <property type="entry name" value="P-loop_NTPase"/>
</dbReference>
<dbReference type="InterPro" id="IPR026082">
    <property type="entry name" value="ABCA"/>
</dbReference>
<feature type="transmembrane region" description="Helical" evidence="9">
    <location>
        <begin position="466"/>
        <end position="484"/>
    </location>
</feature>
<feature type="domain" description="ABC transporter" evidence="10">
    <location>
        <begin position="630"/>
        <end position="867"/>
    </location>
</feature>
<dbReference type="Pfam" id="PF12698">
    <property type="entry name" value="ABC2_membrane_3"/>
    <property type="match status" value="1"/>
</dbReference>
<accession>A0A921R2U4</accession>
<dbReference type="InterPro" id="IPR003439">
    <property type="entry name" value="ABC_transporter-like_ATP-bd"/>
</dbReference>
<dbReference type="PROSITE" id="PS50893">
    <property type="entry name" value="ABC_TRANSPORTER_2"/>
    <property type="match status" value="1"/>
</dbReference>
<reference evidence="11" key="1">
    <citation type="journal article" date="2019" name="BMC Genomics">
        <title>A new reference genome for Sorghum bicolor reveals high levels of sequence similarity between sweet and grain genotypes: implications for the genetics of sugar metabolism.</title>
        <authorList>
            <person name="Cooper E.A."/>
            <person name="Brenton Z.W."/>
            <person name="Flinn B.S."/>
            <person name="Jenkins J."/>
            <person name="Shu S."/>
            <person name="Flowers D."/>
            <person name="Luo F."/>
            <person name="Wang Y."/>
            <person name="Xia P."/>
            <person name="Barry K."/>
            <person name="Daum C."/>
            <person name="Lipzen A."/>
            <person name="Yoshinaga Y."/>
            <person name="Schmutz J."/>
            <person name="Saski C."/>
            <person name="Vermerris W."/>
            <person name="Kresovich S."/>
        </authorList>
    </citation>
    <scope>NUCLEOTIDE SEQUENCE</scope>
</reference>
<comment type="subcellular location">
    <subcellularLocation>
        <location evidence="1">Membrane</location>
        <topology evidence="1">Multi-pass membrane protein</topology>
    </subcellularLocation>
</comment>
<dbReference type="PANTHER" id="PTHR19229">
    <property type="entry name" value="ATP-BINDING CASSETTE TRANSPORTER SUBFAMILY A ABCA"/>
    <property type="match status" value="1"/>
</dbReference>
<comment type="caution">
    <text evidence="11">The sequence shown here is derived from an EMBL/GenBank/DDBJ whole genome shotgun (WGS) entry which is preliminary data.</text>
</comment>
<dbReference type="Gene3D" id="3.40.50.300">
    <property type="entry name" value="P-loop containing nucleotide triphosphate hydrolases"/>
    <property type="match status" value="1"/>
</dbReference>
<feature type="transmembrane region" description="Helical" evidence="9">
    <location>
        <begin position="355"/>
        <end position="374"/>
    </location>
</feature>
<evidence type="ECO:0000256" key="9">
    <source>
        <dbReference type="SAM" id="Phobius"/>
    </source>
</evidence>
<dbReference type="InterPro" id="IPR017871">
    <property type="entry name" value="ABC_transporter-like_CS"/>
</dbReference>
<evidence type="ECO:0000256" key="4">
    <source>
        <dbReference type="ARBA" id="ARBA00022692"/>
    </source>
</evidence>
<evidence type="ECO:0000256" key="7">
    <source>
        <dbReference type="ARBA" id="ARBA00022989"/>
    </source>
</evidence>
<dbReference type="Pfam" id="PF00005">
    <property type="entry name" value="ABC_tran"/>
    <property type="match status" value="1"/>
</dbReference>
<evidence type="ECO:0000313" key="12">
    <source>
        <dbReference type="Proteomes" id="UP000807115"/>
    </source>
</evidence>
<gene>
    <name evidence="11" type="ORF">BDA96_04G097000</name>
</gene>
<protein>
    <recommendedName>
        <fullName evidence="10">ABC transporter domain-containing protein</fullName>
    </recommendedName>
</protein>
<dbReference type="GO" id="GO:0005524">
    <property type="term" value="F:ATP binding"/>
    <property type="evidence" value="ECO:0007669"/>
    <property type="project" value="UniProtKB-KW"/>
</dbReference>
<dbReference type="AlphaFoldDB" id="A0A921R2U4"/>
<dbReference type="SUPFAM" id="SSF52540">
    <property type="entry name" value="P-loop containing nucleoside triphosphate hydrolases"/>
    <property type="match status" value="1"/>
</dbReference>
<feature type="transmembrane region" description="Helical" evidence="9">
    <location>
        <begin position="434"/>
        <end position="454"/>
    </location>
</feature>
<keyword evidence="6" id="KW-0067">ATP-binding</keyword>